<accession>A0A0K1PIU0</accession>
<dbReference type="Proteomes" id="UP000064967">
    <property type="component" value="Chromosome"/>
</dbReference>
<feature type="domain" description="Protein kinase" evidence="7">
    <location>
        <begin position="11"/>
        <end position="274"/>
    </location>
</feature>
<dbReference type="RefSeq" id="WP_169927135.1">
    <property type="nucleotide sequence ID" value="NZ_CP012333.1"/>
</dbReference>
<keyword evidence="3 8" id="KW-0418">Kinase</keyword>
<dbReference type="GO" id="GO:0005524">
    <property type="term" value="F:ATP binding"/>
    <property type="evidence" value="ECO:0007669"/>
    <property type="project" value="UniProtKB-UniRule"/>
</dbReference>
<evidence type="ECO:0000256" key="2">
    <source>
        <dbReference type="ARBA" id="ARBA00022741"/>
    </source>
</evidence>
<keyword evidence="4 5" id="KW-0067">ATP-binding</keyword>
<feature type="compositionally biased region" description="Polar residues" evidence="6">
    <location>
        <begin position="323"/>
        <end position="332"/>
    </location>
</feature>
<dbReference type="InterPro" id="IPR045269">
    <property type="entry name" value="Atg1-like"/>
</dbReference>
<dbReference type="STRING" id="1391654.AKJ09_00101"/>
<keyword evidence="8" id="KW-0723">Serine/threonine-protein kinase</keyword>
<dbReference type="InterPro" id="IPR000719">
    <property type="entry name" value="Prot_kinase_dom"/>
</dbReference>
<evidence type="ECO:0000259" key="7">
    <source>
        <dbReference type="PROSITE" id="PS50011"/>
    </source>
</evidence>
<evidence type="ECO:0000256" key="4">
    <source>
        <dbReference type="ARBA" id="ARBA00022840"/>
    </source>
</evidence>
<proteinExistence type="predicted"/>
<dbReference type="Pfam" id="PF00069">
    <property type="entry name" value="Pkinase"/>
    <property type="match status" value="1"/>
</dbReference>
<evidence type="ECO:0000256" key="5">
    <source>
        <dbReference type="PROSITE-ProRule" id="PRU10141"/>
    </source>
</evidence>
<dbReference type="InterPro" id="IPR008271">
    <property type="entry name" value="Ser/Thr_kinase_AS"/>
</dbReference>
<evidence type="ECO:0000256" key="1">
    <source>
        <dbReference type="ARBA" id="ARBA00022679"/>
    </source>
</evidence>
<feature type="region of interest" description="Disordered" evidence="6">
    <location>
        <begin position="294"/>
        <end position="362"/>
    </location>
</feature>
<sequence length="848" mass="90609">MVERALLGGRYEVGVPIGAGGFATVFRGRDRQANLDVAIKLVARGLDGGTQADRLRVEAAALKKITSRHVARVHDFGEDESNAWLVTELVDGVPLAPDALGRALLPHEVLRVARGLLEGLSAAHEAGIVHADVKPRNILLPRAKDALDGAKLVDFGLARMTTRAELARELGEELPASGVVFGTARYMAPEVLTGSPSDARADLYAAGLVLFELLGEGALFHGATTREELRARLTADPSLDGRVPPPLSLVLARMLARDPRERYADAADALSAIVDLDTAPVVLASEEAVTSVRHGPISAMRPPARGTPLPNSPTRPPEIAIPSATQTSLRRTSSFSASPAPPSVRPSQTPSSSTGVTRVPVLPPDPSEGLFEVLYHLDLAMLDAFARRERGNANGRIARATALVLRLELDAAALILEPLLPQSDLARALGISFLLPRARRITRARVESDRDDRWLDTMPANMAALCAAAATALSNGDELERDARRCKRALERLAAEDQSATAQLRLTLEIAATTTSVRSSEIPAAEGVERIQSLIGRSNGESRAATALDRILRGLLTSMVVLRVDEALARDELERVARVAVDCGATLFEVCASTSWGRLLVLDPSRAKRGMVVLERTTSLLSLGDVPLLEHDAEHHLGAALAVEGHWAQALPRLRNARRAALAERAMTIELLSASLEVLGHLAMGSRNDSEDALATLGNARLGSTAGGLAGLAWITQSLDALLAGEREAAEDALAEANARVREVAAGAHGVEAFVLTSVMTILFEAVRRQERGAPSNVLDLAAELEHFVHARGFSSFYWFDVLAKALERIEEPTVRMPMQDALSRLTVLLGPSGRLSRERRTSAPPSA</sequence>
<dbReference type="GO" id="GO:0005829">
    <property type="term" value="C:cytosol"/>
    <property type="evidence" value="ECO:0007669"/>
    <property type="project" value="TreeGrafter"/>
</dbReference>
<keyword evidence="9" id="KW-1185">Reference proteome</keyword>
<evidence type="ECO:0000256" key="6">
    <source>
        <dbReference type="SAM" id="MobiDB-lite"/>
    </source>
</evidence>
<dbReference type="GO" id="GO:0000407">
    <property type="term" value="C:phagophore assembly site"/>
    <property type="evidence" value="ECO:0007669"/>
    <property type="project" value="TreeGrafter"/>
</dbReference>
<dbReference type="PROSITE" id="PS00108">
    <property type="entry name" value="PROTEIN_KINASE_ST"/>
    <property type="match status" value="1"/>
</dbReference>
<keyword evidence="2 5" id="KW-0547">Nucleotide-binding</keyword>
<dbReference type="EMBL" id="CP012333">
    <property type="protein sequence ID" value="AKU93437.1"/>
    <property type="molecule type" value="Genomic_DNA"/>
</dbReference>
<dbReference type="SMART" id="SM00220">
    <property type="entry name" value="S_TKc"/>
    <property type="match status" value="1"/>
</dbReference>
<dbReference type="GO" id="GO:0004674">
    <property type="term" value="F:protein serine/threonine kinase activity"/>
    <property type="evidence" value="ECO:0007669"/>
    <property type="project" value="UniProtKB-KW"/>
</dbReference>
<dbReference type="InterPro" id="IPR017441">
    <property type="entry name" value="Protein_kinase_ATP_BS"/>
</dbReference>
<dbReference type="AlphaFoldDB" id="A0A0K1PIU0"/>
<reference evidence="8 9" key="1">
    <citation type="submission" date="2015-08" db="EMBL/GenBank/DDBJ databases">
        <authorList>
            <person name="Babu N.S."/>
            <person name="Beckwith C.J."/>
            <person name="Beseler K.G."/>
            <person name="Brison A."/>
            <person name="Carone J.V."/>
            <person name="Caskin T.P."/>
            <person name="Diamond M."/>
            <person name="Durham M.E."/>
            <person name="Foxe J.M."/>
            <person name="Go M."/>
            <person name="Henderson B.A."/>
            <person name="Jones I.B."/>
            <person name="McGettigan J.A."/>
            <person name="Micheletti S.J."/>
            <person name="Nasrallah M.E."/>
            <person name="Ortiz D."/>
            <person name="Piller C.R."/>
            <person name="Privatt S.R."/>
            <person name="Schneider S.L."/>
            <person name="Sharp S."/>
            <person name="Smith T.C."/>
            <person name="Stanton J.D."/>
            <person name="Ullery H.E."/>
            <person name="Wilson R.J."/>
            <person name="Serrano M.G."/>
            <person name="Buck G."/>
            <person name="Lee V."/>
            <person name="Wang Y."/>
            <person name="Carvalho R."/>
            <person name="Voegtly L."/>
            <person name="Shi R."/>
            <person name="Duckworth R."/>
            <person name="Johnson A."/>
            <person name="Loviza R."/>
            <person name="Walstead R."/>
            <person name="Shah Z."/>
            <person name="Kiflezghi M."/>
            <person name="Wade K."/>
            <person name="Ball S.L."/>
            <person name="Bradley K.W."/>
            <person name="Asai D.J."/>
            <person name="Bowman C.A."/>
            <person name="Russell D.A."/>
            <person name="Pope W.H."/>
            <person name="Jacobs-Sera D."/>
            <person name="Hendrix R.W."/>
            <person name="Hatfull G.F."/>
        </authorList>
    </citation>
    <scope>NUCLEOTIDE SEQUENCE [LARGE SCALE GENOMIC DNA]</scope>
    <source>
        <strain evidence="8 9">DSM 27648</strain>
    </source>
</reference>
<dbReference type="PROSITE" id="PS50011">
    <property type="entry name" value="PROTEIN_KINASE_DOM"/>
    <property type="match status" value="1"/>
</dbReference>
<gene>
    <name evidence="8" type="ORF">AKJ09_00101</name>
</gene>
<dbReference type="InterPro" id="IPR011009">
    <property type="entry name" value="Kinase-like_dom_sf"/>
</dbReference>
<dbReference type="Gene3D" id="3.30.200.20">
    <property type="entry name" value="Phosphorylase Kinase, domain 1"/>
    <property type="match status" value="1"/>
</dbReference>
<dbReference type="PROSITE" id="PS00107">
    <property type="entry name" value="PROTEIN_KINASE_ATP"/>
    <property type="match status" value="1"/>
</dbReference>
<feature type="binding site" evidence="5">
    <location>
        <position position="40"/>
    </location>
    <ligand>
        <name>ATP</name>
        <dbReference type="ChEBI" id="CHEBI:30616"/>
    </ligand>
</feature>
<dbReference type="PANTHER" id="PTHR24348:SF22">
    <property type="entry name" value="NON-SPECIFIC SERINE_THREONINE PROTEIN KINASE"/>
    <property type="match status" value="1"/>
</dbReference>
<organism evidence="8 9">
    <name type="scientific">Labilithrix luteola</name>
    <dbReference type="NCBI Taxonomy" id="1391654"/>
    <lineage>
        <taxon>Bacteria</taxon>
        <taxon>Pseudomonadati</taxon>
        <taxon>Myxococcota</taxon>
        <taxon>Polyangia</taxon>
        <taxon>Polyangiales</taxon>
        <taxon>Labilitrichaceae</taxon>
        <taxon>Labilithrix</taxon>
    </lineage>
</organism>
<dbReference type="PANTHER" id="PTHR24348">
    <property type="entry name" value="SERINE/THREONINE-PROTEIN KINASE UNC-51-RELATED"/>
    <property type="match status" value="1"/>
</dbReference>
<dbReference type="KEGG" id="llu:AKJ09_00101"/>
<dbReference type="SUPFAM" id="SSF56112">
    <property type="entry name" value="Protein kinase-like (PK-like)"/>
    <property type="match status" value="1"/>
</dbReference>
<keyword evidence="1" id="KW-0808">Transferase</keyword>
<dbReference type="CDD" id="cd14014">
    <property type="entry name" value="STKc_PknB_like"/>
    <property type="match status" value="1"/>
</dbReference>
<evidence type="ECO:0000313" key="9">
    <source>
        <dbReference type="Proteomes" id="UP000064967"/>
    </source>
</evidence>
<dbReference type="Gene3D" id="1.10.510.10">
    <property type="entry name" value="Transferase(Phosphotransferase) domain 1"/>
    <property type="match status" value="1"/>
</dbReference>
<evidence type="ECO:0000256" key="3">
    <source>
        <dbReference type="ARBA" id="ARBA00022777"/>
    </source>
</evidence>
<name>A0A0K1PIU0_9BACT</name>
<dbReference type="GO" id="GO:0005776">
    <property type="term" value="C:autophagosome"/>
    <property type="evidence" value="ECO:0007669"/>
    <property type="project" value="TreeGrafter"/>
</dbReference>
<evidence type="ECO:0000313" key="8">
    <source>
        <dbReference type="EMBL" id="AKU93437.1"/>
    </source>
</evidence>
<dbReference type="GO" id="GO:0016020">
    <property type="term" value="C:membrane"/>
    <property type="evidence" value="ECO:0007669"/>
    <property type="project" value="TreeGrafter"/>
</dbReference>
<protein>
    <submittedName>
        <fullName evidence="8">Serine/threonine protein kinase PrkC, regulator of stationary phase</fullName>
    </submittedName>
</protein>